<evidence type="ECO:0000256" key="3">
    <source>
        <dbReference type="ARBA" id="ARBA00022692"/>
    </source>
</evidence>
<evidence type="ECO:0000256" key="2">
    <source>
        <dbReference type="ARBA" id="ARBA00022475"/>
    </source>
</evidence>
<dbReference type="GO" id="GO:0005886">
    <property type="term" value="C:plasma membrane"/>
    <property type="evidence" value="ECO:0007669"/>
    <property type="project" value="UniProtKB-SubCell"/>
</dbReference>
<feature type="domain" description="SHOCT" evidence="7">
    <location>
        <begin position="97"/>
        <end position="124"/>
    </location>
</feature>
<feature type="transmembrane region" description="Helical" evidence="6">
    <location>
        <begin position="7"/>
        <end position="31"/>
    </location>
</feature>
<evidence type="ECO:0000256" key="4">
    <source>
        <dbReference type="ARBA" id="ARBA00022989"/>
    </source>
</evidence>
<evidence type="ECO:0000256" key="1">
    <source>
        <dbReference type="ARBA" id="ARBA00004651"/>
    </source>
</evidence>
<keyword evidence="2" id="KW-1003">Cell membrane</keyword>
<keyword evidence="4 6" id="KW-1133">Transmembrane helix</keyword>
<name>A0A1G9BMI4_9RHOB</name>
<gene>
    <name evidence="9" type="ORF">SAMN04488026_104019</name>
</gene>
<accession>A0A1G9BMI4</accession>
<feature type="transmembrane region" description="Helical" evidence="6">
    <location>
        <begin position="43"/>
        <end position="62"/>
    </location>
</feature>
<reference evidence="9 10" key="1">
    <citation type="submission" date="2016-10" db="EMBL/GenBank/DDBJ databases">
        <authorList>
            <person name="de Groot N.N."/>
        </authorList>
    </citation>
    <scope>NUCLEOTIDE SEQUENCE [LARGE SCALE GENOMIC DNA]</scope>
    <source>
        <strain evidence="9 10">DSM 25294</strain>
    </source>
</reference>
<evidence type="ECO:0000256" key="5">
    <source>
        <dbReference type="ARBA" id="ARBA00023136"/>
    </source>
</evidence>
<dbReference type="RefSeq" id="WP_093159299.1">
    <property type="nucleotide sequence ID" value="NZ_FNEK01000040.1"/>
</dbReference>
<evidence type="ECO:0000313" key="10">
    <source>
        <dbReference type="Proteomes" id="UP000199382"/>
    </source>
</evidence>
<dbReference type="Pfam" id="PF13396">
    <property type="entry name" value="PLDc_N"/>
    <property type="match status" value="1"/>
</dbReference>
<dbReference type="EMBL" id="FNEK01000040">
    <property type="protein sequence ID" value="SDK40672.1"/>
    <property type="molecule type" value="Genomic_DNA"/>
</dbReference>
<evidence type="ECO:0000259" key="8">
    <source>
        <dbReference type="Pfam" id="PF13396"/>
    </source>
</evidence>
<protein>
    <submittedName>
        <fullName evidence="9">Phospholipase_D-nuclease N-terminal</fullName>
    </submittedName>
</protein>
<sequence length="125" mass="13924">MPILHIFWSIFLIFLLVAWFWTLIAVVSDIFSSDDLNGMSKGLWMLGVIIVPWLGVLLYLIIRGDAMQERSRAAAEKLQEAQKAYIRDAAGAVSTADELDKLAKLKNDGVITEEEFAAQKAKLLG</sequence>
<evidence type="ECO:0000259" key="7">
    <source>
        <dbReference type="Pfam" id="PF09851"/>
    </source>
</evidence>
<feature type="domain" description="Cardiolipin synthase N-terminal" evidence="8">
    <location>
        <begin position="17"/>
        <end position="63"/>
    </location>
</feature>
<dbReference type="InterPro" id="IPR027379">
    <property type="entry name" value="CLS_N"/>
</dbReference>
<keyword evidence="5 6" id="KW-0472">Membrane</keyword>
<evidence type="ECO:0000313" key="9">
    <source>
        <dbReference type="EMBL" id="SDK40672.1"/>
    </source>
</evidence>
<keyword evidence="10" id="KW-1185">Reference proteome</keyword>
<dbReference type="STRING" id="571298.SAMN04488026_104019"/>
<dbReference type="AlphaFoldDB" id="A0A1G9BMI4"/>
<dbReference type="Proteomes" id="UP000199382">
    <property type="component" value="Unassembled WGS sequence"/>
</dbReference>
<dbReference type="InterPro" id="IPR018649">
    <property type="entry name" value="SHOCT"/>
</dbReference>
<organism evidence="9 10">
    <name type="scientific">Aliiruegeria lutimaris</name>
    <dbReference type="NCBI Taxonomy" id="571298"/>
    <lineage>
        <taxon>Bacteria</taxon>
        <taxon>Pseudomonadati</taxon>
        <taxon>Pseudomonadota</taxon>
        <taxon>Alphaproteobacteria</taxon>
        <taxon>Rhodobacterales</taxon>
        <taxon>Roseobacteraceae</taxon>
        <taxon>Aliiruegeria</taxon>
    </lineage>
</organism>
<dbReference type="OrthoDB" id="7596142at2"/>
<comment type="subcellular location">
    <subcellularLocation>
        <location evidence="1">Cell membrane</location>
        <topology evidence="1">Multi-pass membrane protein</topology>
    </subcellularLocation>
</comment>
<evidence type="ECO:0000256" key="6">
    <source>
        <dbReference type="SAM" id="Phobius"/>
    </source>
</evidence>
<proteinExistence type="predicted"/>
<keyword evidence="3 6" id="KW-0812">Transmembrane</keyword>
<dbReference type="Pfam" id="PF09851">
    <property type="entry name" value="SHOCT"/>
    <property type="match status" value="1"/>
</dbReference>